<evidence type="ECO:0000256" key="1">
    <source>
        <dbReference type="SAM" id="MobiDB-lite"/>
    </source>
</evidence>
<evidence type="ECO:0000313" key="4">
    <source>
        <dbReference type="Proteomes" id="UP001550853"/>
    </source>
</evidence>
<reference evidence="3 4" key="1">
    <citation type="submission" date="2024-06" db="EMBL/GenBank/DDBJ databases">
        <title>The Natural Products Discovery Center: Release of the First 8490 Sequenced Strains for Exploring Actinobacteria Biosynthetic Diversity.</title>
        <authorList>
            <person name="Kalkreuter E."/>
            <person name="Kautsar S.A."/>
            <person name="Yang D."/>
            <person name="Bader C.D."/>
            <person name="Teijaro C.N."/>
            <person name="Fluegel L."/>
            <person name="Davis C.M."/>
            <person name="Simpson J.R."/>
            <person name="Lauterbach L."/>
            <person name="Steele A.D."/>
            <person name="Gui C."/>
            <person name="Meng S."/>
            <person name="Li G."/>
            <person name="Viehrig K."/>
            <person name="Ye F."/>
            <person name="Su P."/>
            <person name="Kiefer A.F."/>
            <person name="Nichols A."/>
            <person name="Cepeda A.J."/>
            <person name="Yan W."/>
            <person name="Fan B."/>
            <person name="Jiang Y."/>
            <person name="Adhikari A."/>
            <person name="Zheng C.-J."/>
            <person name="Schuster L."/>
            <person name="Cowan T.M."/>
            <person name="Smanski M.J."/>
            <person name="Chevrette M.G."/>
            <person name="De Carvalho L.P.S."/>
            <person name="Shen B."/>
        </authorList>
    </citation>
    <scope>NUCLEOTIDE SEQUENCE [LARGE SCALE GENOMIC DNA]</scope>
    <source>
        <strain evidence="3 4">NPDC033039</strain>
    </source>
</reference>
<organism evidence="3 4">
    <name type="scientific">Streptomyces catenulae</name>
    <dbReference type="NCBI Taxonomy" id="66875"/>
    <lineage>
        <taxon>Bacteria</taxon>
        <taxon>Bacillati</taxon>
        <taxon>Actinomycetota</taxon>
        <taxon>Actinomycetes</taxon>
        <taxon>Kitasatosporales</taxon>
        <taxon>Streptomycetaceae</taxon>
        <taxon>Streptomyces</taxon>
    </lineage>
</organism>
<dbReference type="InterPro" id="IPR019595">
    <property type="entry name" value="DUF2470"/>
</dbReference>
<evidence type="ECO:0000313" key="3">
    <source>
        <dbReference type="EMBL" id="MEU3711030.1"/>
    </source>
</evidence>
<proteinExistence type="predicted"/>
<dbReference type="Proteomes" id="UP001550853">
    <property type="component" value="Unassembled WGS sequence"/>
</dbReference>
<feature type="region of interest" description="Disordered" evidence="1">
    <location>
        <begin position="32"/>
        <end position="62"/>
    </location>
</feature>
<keyword evidence="4" id="KW-1185">Reference proteome</keyword>
<sequence length="235" mass="25361">MRIFSSPGGRPTDAERVRTILASAQSMTVLTDGARTEVSRHSTDGTPPRLHLHPAPATSDAPDARTVTTLEFTDIAPLPTRSRVRARLTLTGRLLPPNGREEGSGGCLEFGGAVLTTPTGAASVSLDELLTATPDPLATCEAGLLTHLADGHGNLVPLLLRLVEPCLLQRVRRAVPLALDRYGVTLRLEYPLGHHDVRLPFRRRLHDADQFGAQLRSLLATARRASHRSRLFSGS</sequence>
<dbReference type="EMBL" id="JBEZVI010000008">
    <property type="protein sequence ID" value="MEU3711030.1"/>
    <property type="molecule type" value="Genomic_DNA"/>
</dbReference>
<dbReference type="SUPFAM" id="SSF50475">
    <property type="entry name" value="FMN-binding split barrel"/>
    <property type="match status" value="1"/>
</dbReference>
<dbReference type="InterPro" id="IPR037119">
    <property type="entry name" value="Haem_oxidase_HugZ-like_sf"/>
</dbReference>
<accession>A0ABV2YZ57</accession>
<dbReference type="RefSeq" id="WP_030280465.1">
    <property type="nucleotide sequence ID" value="NZ_JBEZVI010000008.1"/>
</dbReference>
<feature type="compositionally biased region" description="Basic and acidic residues" evidence="1">
    <location>
        <begin position="34"/>
        <end position="43"/>
    </location>
</feature>
<dbReference type="Gene3D" id="3.20.180.10">
    <property type="entry name" value="PNP-oxidase-like"/>
    <property type="match status" value="1"/>
</dbReference>
<dbReference type="Pfam" id="PF10615">
    <property type="entry name" value="DUF2470"/>
    <property type="match status" value="1"/>
</dbReference>
<name>A0ABV2YZ57_9ACTN</name>
<protein>
    <submittedName>
        <fullName evidence="3">DUF2470 domain-containing protein</fullName>
    </submittedName>
</protein>
<feature type="domain" description="DUF2470" evidence="2">
    <location>
        <begin position="142"/>
        <end position="215"/>
    </location>
</feature>
<evidence type="ECO:0000259" key="2">
    <source>
        <dbReference type="Pfam" id="PF10615"/>
    </source>
</evidence>
<gene>
    <name evidence="3" type="ORF">AB0E61_13145</name>
</gene>
<comment type="caution">
    <text evidence="3">The sequence shown here is derived from an EMBL/GenBank/DDBJ whole genome shotgun (WGS) entry which is preliminary data.</text>
</comment>